<dbReference type="EMBL" id="BGPR01187625">
    <property type="protein sequence ID" value="GBM81948.1"/>
    <property type="molecule type" value="Genomic_DNA"/>
</dbReference>
<name>A0A4Y2IVL2_ARAVE</name>
<proteinExistence type="predicted"/>
<evidence type="ECO:0008006" key="4">
    <source>
        <dbReference type="Google" id="ProtNLM"/>
    </source>
</evidence>
<protein>
    <recommendedName>
        <fullName evidence="4">Secreted protein</fullName>
    </recommendedName>
</protein>
<dbReference type="AlphaFoldDB" id="A0A4Y2IVL2"/>
<keyword evidence="3" id="KW-1185">Reference proteome</keyword>
<reference evidence="2 3" key="1">
    <citation type="journal article" date="2019" name="Sci. Rep.">
        <title>Orb-weaving spider Araneus ventricosus genome elucidates the spidroin gene catalogue.</title>
        <authorList>
            <person name="Kono N."/>
            <person name="Nakamura H."/>
            <person name="Ohtoshi R."/>
            <person name="Moran D.A.P."/>
            <person name="Shinohara A."/>
            <person name="Yoshida Y."/>
            <person name="Fujiwara M."/>
            <person name="Mori M."/>
            <person name="Tomita M."/>
            <person name="Arakawa K."/>
        </authorList>
    </citation>
    <scope>NUCLEOTIDE SEQUENCE [LARGE SCALE GENOMIC DNA]</scope>
</reference>
<gene>
    <name evidence="2" type="ORF">AVEN_271403_1</name>
</gene>
<organism evidence="2 3">
    <name type="scientific">Araneus ventricosus</name>
    <name type="common">Orbweaver spider</name>
    <name type="synonym">Epeira ventricosa</name>
    <dbReference type="NCBI Taxonomy" id="182803"/>
    <lineage>
        <taxon>Eukaryota</taxon>
        <taxon>Metazoa</taxon>
        <taxon>Ecdysozoa</taxon>
        <taxon>Arthropoda</taxon>
        <taxon>Chelicerata</taxon>
        <taxon>Arachnida</taxon>
        <taxon>Araneae</taxon>
        <taxon>Araneomorphae</taxon>
        <taxon>Entelegynae</taxon>
        <taxon>Araneoidea</taxon>
        <taxon>Araneidae</taxon>
        <taxon>Araneus</taxon>
    </lineage>
</organism>
<feature type="signal peptide" evidence="1">
    <location>
        <begin position="1"/>
        <end position="22"/>
    </location>
</feature>
<sequence length="115" mass="12978">MWAPRFFMLLTRLMFLPCQVSRREANNLLNRMYWVFSGETSSLLLIHHVLNVLIATCDVIFSCCFVGAWITSTKSSANTWMCTPSLNLSCCALLATRFQSAVPLQEPCGLLLIDL</sequence>
<accession>A0A4Y2IVL2</accession>
<evidence type="ECO:0000313" key="3">
    <source>
        <dbReference type="Proteomes" id="UP000499080"/>
    </source>
</evidence>
<comment type="caution">
    <text evidence="2">The sequence shown here is derived from an EMBL/GenBank/DDBJ whole genome shotgun (WGS) entry which is preliminary data.</text>
</comment>
<evidence type="ECO:0000256" key="1">
    <source>
        <dbReference type="SAM" id="SignalP"/>
    </source>
</evidence>
<evidence type="ECO:0000313" key="2">
    <source>
        <dbReference type="EMBL" id="GBM81948.1"/>
    </source>
</evidence>
<feature type="chain" id="PRO_5021415461" description="Secreted protein" evidence="1">
    <location>
        <begin position="23"/>
        <end position="115"/>
    </location>
</feature>
<keyword evidence="1" id="KW-0732">Signal</keyword>
<dbReference type="Proteomes" id="UP000499080">
    <property type="component" value="Unassembled WGS sequence"/>
</dbReference>